<dbReference type="eggNOG" id="ENOG50332VZ">
    <property type="taxonomic scope" value="Bacteria"/>
</dbReference>
<accession>F8A6F9</accession>
<dbReference type="RefSeq" id="WP_013884964.1">
    <property type="nucleotide sequence ID" value="NC_015671.1"/>
</dbReference>
<evidence type="ECO:0000313" key="2">
    <source>
        <dbReference type="Proteomes" id="UP000000485"/>
    </source>
</evidence>
<keyword evidence="2" id="KW-1185">Reference proteome</keyword>
<evidence type="ECO:0000313" key="1">
    <source>
        <dbReference type="EMBL" id="AEI13447.1"/>
    </source>
</evidence>
<reference evidence="2" key="1">
    <citation type="submission" date="2011-04" db="EMBL/GenBank/DDBJ databases">
        <title>Complete sequence of Cellvibrio gilvus ATCC 13127.</title>
        <authorList>
            <person name="Lucas S."/>
            <person name="Han J."/>
            <person name="Lapidus A."/>
            <person name="Cheng J.-F."/>
            <person name="Goodwin L."/>
            <person name="Pitluck S."/>
            <person name="Peters L."/>
            <person name="Munk A."/>
            <person name="Detter J.C."/>
            <person name="Han C."/>
            <person name="Tapia R."/>
            <person name="Land M."/>
            <person name="Hauser L."/>
            <person name="Kyrpides N."/>
            <person name="Ivanova N."/>
            <person name="Ovchinnikova G."/>
            <person name="Pagani I."/>
            <person name="Mead D."/>
            <person name="Brumm P."/>
            <person name="Woyke T."/>
        </authorList>
    </citation>
    <scope>NUCLEOTIDE SEQUENCE [LARGE SCALE GENOMIC DNA]</scope>
    <source>
        <strain evidence="2">ATCC 13127 / NRRL B-14078</strain>
    </source>
</reference>
<dbReference type="STRING" id="593907.Celgi_2954"/>
<gene>
    <name evidence="1" type="ordered locus">Celgi_2954</name>
</gene>
<name>F8A6F9_CELGA</name>
<protein>
    <submittedName>
        <fullName evidence="1">Uncharacterized protein</fullName>
    </submittedName>
</protein>
<dbReference type="AlphaFoldDB" id="F8A6F9"/>
<proteinExistence type="predicted"/>
<dbReference type="OrthoDB" id="4221716at2"/>
<dbReference type="KEGG" id="cga:Celgi_2954"/>
<dbReference type="HOGENOM" id="CLU_2116745_0_0_11"/>
<sequence length="104" mass="11550">MTDSAPPFVVPRPDALDALREIDLVLASLHAIASDEHARDDDWYGREPARFVDGWRVTRRLAHARRLLDPGFDHDIGPDGMDEAERACAGSPYWVSSETPAPGR</sequence>
<dbReference type="Proteomes" id="UP000000485">
    <property type="component" value="Chromosome"/>
</dbReference>
<dbReference type="EMBL" id="CP002665">
    <property type="protein sequence ID" value="AEI13447.1"/>
    <property type="molecule type" value="Genomic_DNA"/>
</dbReference>
<organism evidence="1 2">
    <name type="scientific">Cellulomonas gilvus (strain ATCC 13127 / NRRL B-14078)</name>
    <name type="common">Cellvibrio gilvus</name>
    <dbReference type="NCBI Taxonomy" id="593907"/>
    <lineage>
        <taxon>Bacteria</taxon>
        <taxon>Bacillati</taxon>
        <taxon>Actinomycetota</taxon>
        <taxon>Actinomycetes</taxon>
        <taxon>Micrococcales</taxon>
        <taxon>Cellulomonadaceae</taxon>
        <taxon>Cellulomonas</taxon>
    </lineage>
</organism>